<dbReference type="GO" id="GO:0016747">
    <property type="term" value="F:acyltransferase activity, transferring groups other than amino-acyl groups"/>
    <property type="evidence" value="ECO:0007669"/>
    <property type="project" value="InterPro"/>
</dbReference>
<feature type="domain" description="N-acetyltransferase" evidence="4">
    <location>
        <begin position="13"/>
        <end position="174"/>
    </location>
</feature>
<keyword evidence="6" id="KW-1185">Reference proteome</keyword>
<dbReference type="PANTHER" id="PTHR43792">
    <property type="entry name" value="GNAT FAMILY, PUTATIVE (AFU_ORTHOLOGUE AFUA_3G00765)-RELATED-RELATED"/>
    <property type="match status" value="1"/>
</dbReference>
<dbReference type="Gene3D" id="3.40.630.30">
    <property type="match status" value="1"/>
</dbReference>
<organism evidence="5 6">
    <name type="scientific">Deinococcus cellulosilyticus (strain DSM 18568 / NBRC 106333 / KACC 11606 / 5516J-15)</name>
    <dbReference type="NCBI Taxonomy" id="1223518"/>
    <lineage>
        <taxon>Bacteria</taxon>
        <taxon>Thermotogati</taxon>
        <taxon>Deinococcota</taxon>
        <taxon>Deinococci</taxon>
        <taxon>Deinococcales</taxon>
        <taxon>Deinococcaceae</taxon>
        <taxon>Deinococcus</taxon>
    </lineage>
</organism>
<name>A0A511N253_DEIC1</name>
<accession>A0A511N253</accession>
<dbReference type="InterPro" id="IPR051531">
    <property type="entry name" value="N-acetyltransferase"/>
</dbReference>
<evidence type="ECO:0000256" key="3">
    <source>
        <dbReference type="ARBA" id="ARBA00038502"/>
    </source>
</evidence>
<reference evidence="5 6" key="1">
    <citation type="submission" date="2019-07" db="EMBL/GenBank/DDBJ databases">
        <title>Whole genome shotgun sequence of Deinococcus cellulosilyticus NBRC 106333.</title>
        <authorList>
            <person name="Hosoyama A."/>
            <person name="Uohara A."/>
            <person name="Ohji S."/>
            <person name="Ichikawa N."/>
        </authorList>
    </citation>
    <scope>NUCLEOTIDE SEQUENCE [LARGE SCALE GENOMIC DNA]</scope>
    <source>
        <strain evidence="5 6">NBRC 106333</strain>
    </source>
</reference>
<dbReference type="PROSITE" id="PS51186">
    <property type="entry name" value="GNAT"/>
    <property type="match status" value="1"/>
</dbReference>
<dbReference type="SUPFAM" id="SSF55729">
    <property type="entry name" value="Acyl-CoA N-acyltransferases (Nat)"/>
    <property type="match status" value="1"/>
</dbReference>
<dbReference type="AlphaFoldDB" id="A0A511N253"/>
<evidence type="ECO:0000313" key="5">
    <source>
        <dbReference type="EMBL" id="GEM46932.1"/>
    </source>
</evidence>
<comment type="caution">
    <text evidence="5">The sequence shown here is derived from an EMBL/GenBank/DDBJ whole genome shotgun (WGS) entry which is preliminary data.</text>
</comment>
<sequence>MTSAIPVLTTSRLMLRPFVLADAPVVERLAGVPEVARCTYVPFPYPAGAARGWIESHATQAQAGQQITWAMVHQDQLVGCLELALNGFHRWAELGYWLGVPHWGKGFATEAAHAVVHYALKDLGVLRVQAAIHVDNPASAKVAERLGMTLEGTLRQYQRWGEKNADAWMYAIIRQDRERQQTEAGA</sequence>
<evidence type="ECO:0000256" key="2">
    <source>
        <dbReference type="ARBA" id="ARBA00023315"/>
    </source>
</evidence>
<dbReference type="InterPro" id="IPR016181">
    <property type="entry name" value="Acyl_CoA_acyltransferase"/>
</dbReference>
<dbReference type="InterPro" id="IPR000182">
    <property type="entry name" value="GNAT_dom"/>
</dbReference>
<dbReference type="Proteomes" id="UP000321306">
    <property type="component" value="Unassembled WGS sequence"/>
</dbReference>
<comment type="similarity">
    <text evidence="3">Belongs to the acetyltransferase family. RimJ subfamily.</text>
</comment>
<dbReference type="Pfam" id="PF13302">
    <property type="entry name" value="Acetyltransf_3"/>
    <property type="match status" value="1"/>
</dbReference>
<evidence type="ECO:0000313" key="6">
    <source>
        <dbReference type="Proteomes" id="UP000321306"/>
    </source>
</evidence>
<evidence type="ECO:0000259" key="4">
    <source>
        <dbReference type="PROSITE" id="PS51186"/>
    </source>
</evidence>
<dbReference type="PANTHER" id="PTHR43792:SF8">
    <property type="entry name" value="[RIBOSOMAL PROTEIN US5]-ALANINE N-ACETYLTRANSFERASE"/>
    <property type="match status" value="1"/>
</dbReference>
<proteinExistence type="inferred from homology"/>
<protein>
    <submittedName>
        <fullName evidence="5">Acetyltransferase</fullName>
    </submittedName>
</protein>
<keyword evidence="1 5" id="KW-0808">Transferase</keyword>
<dbReference type="RefSeq" id="WP_186816001.1">
    <property type="nucleotide sequence ID" value="NZ_BJXB01000010.1"/>
</dbReference>
<keyword evidence="2" id="KW-0012">Acyltransferase</keyword>
<evidence type="ECO:0000256" key="1">
    <source>
        <dbReference type="ARBA" id="ARBA00022679"/>
    </source>
</evidence>
<gene>
    <name evidence="5" type="ORF">DC3_25670</name>
</gene>
<dbReference type="EMBL" id="BJXB01000010">
    <property type="protein sequence ID" value="GEM46932.1"/>
    <property type="molecule type" value="Genomic_DNA"/>
</dbReference>